<dbReference type="PANTHER" id="PTHR30093:SF2">
    <property type="entry name" value="TYPE II SECRETION SYSTEM PROTEIN H"/>
    <property type="match status" value="1"/>
</dbReference>
<dbReference type="SUPFAM" id="SSF54523">
    <property type="entry name" value="Pili subunits"/>
    <property type="match status" value="1"/>
</dbReference>
<dbReference type="PANTHER" id="PTHR30093">
    <property type="entry name" value="GENERAL SECRETION PATHWAY PROTEIN G"/>
    <property type="match status" value="1"/>
</dbReference>
<dbReference type="EMBL" id="PUHZ01000010">
    <property type="protein sequence ID" value="PQO46264.1"/>
    <property type="molecule type" value="Genomic_DNA"/>
</dbReference>
<dbReference type="Pfam" id="PF07596">
    <property type="entry name" value="SBP_bac_10"/>
    <property type="match status" value="1"/>
</dbReference>
<sequence length="371" mass="40445">MPSPIQSICLLTGHFGRLLFSHFRSSFPMTTCSRLLTPKRSGFTLVELLVVIAIIGVLVALLLPAVQQAREAARRMSCSNNLKQLALASHNYHDTFGQFPLSYANGGWDETNKGTSWMREALPFIEQNALYEQINSSYGVSNDPENSSTWYTNSTVGSNGWACQQVVNAFLCPSDGQHDSGRRAQRHNTTGDAFNNAKVGVTNYKGVCGANWEWGTWIVTSGPHAVTQFGVTGNGLDYGNGVFCRAAGNTPCKNKMANIKDGTSNTYMIGEAIPAYCTHTWWYWFNGTTATCAIPPNASAQRSDCQSGNRQADLLCAASDWSNNYSFMSEHPGGLQFAYCDGSVSFVSETIDLDAYRSTSTMASGEVVQKN</sequence>
<keyword evidence="1" id="KW-0812">Transmembrane</keyword>
<gene>
    <name evidence="3" type="ORF">C5Y93_09770</name>
</gene>
<dbReference type="NCBIfam" id="TIGR02532">
    <property type="entry name" value="IV_pilin_GFxxxE"/>
    <property type="match status" value="1"/>
</dbReference>
<evidence type="ECO:0000256" key="1">
    <source>
        <dbReference type="SAM" id="Phobius"/>
    </source>
</evidence>
<feature type="transmembrane region" description="Helical" evidence="1">
    <location>
        <begin position="43"/>
        <end position="66"/>
    </location>
</feature>
<keyword evidence="1" id="KW-1133">Transmembrane helix</keyword>
<dbReference type="Proteomes" id="UP000237819">
    <property type="component" value="Unassembled WGS sequence"/>
</dbReference>
<dbReference type="Pfam" id="PF07963">
    <property type="entry name" value="N_methyl"/>
    <property type="match status" value="1"/>
</dbReference>
<dbReference type="AlphaFoldDB" id="A0A2S8GQG9"/>
<dbReference type="NCBIfam" id="TIGR04294">
    <property type="entry name" value="pre_pil_HX9DG"/>
    <property type="match status" value="1"/>
</dbReference>
<dbReference type="InterPro" id="IPR045584">
    <property type="entry name" value="Pilin-like"/>
</dbReference>
<dbReference type="InterPro" id="IPR011453">
    <property type="entry name" value="DUF1559"/>
</dbReference>
<comment type="caution">
    <text evidence="3">The sequence shown here is derived from an EMBL/GenBank/DDBJ whole genome shotgun (WGS) entry which is preliminary data.</text>
</comment>
<keyword evidence="1" id="KW-0472">Membrane</keyword>
<proteinExistence type="predicted"/>
<dbReference type="InterPro" id="IPR012902">
    <property type="entry name" value="N_methyl_site"/>
</dbReference>
<protein>
    <submittedName>
        <fullName evidence="3">General secretion pathway protein GspG</fullName>
    </submittedName>
</protein>
<reference evidence="3 4" key="1">
    <citation type="submission" date="2018-02" db="EMBL/GenBank/DDBJ databases">
        <title>Comparative genomes isolates from brazilian mangrove.</title>
        <authorList>
            <person name="Araujo J.E."/>
            <person name="Taketani R.G."/>
            <person name="Silva M.C.P."/>
            <person name="Loureco M.V."/>
            <person name="Andreote F.D."/>
        </authorList>
    </citation>
    <scope>NUCLEOTIDE SEQUENCE [LARGE SCALE GENOMIC DNA]</scope>
    <source>
        <strain evidence="3 4">Nap-Phe MGV</strain>
    </source>
</reference>
<evidence type="ECO:0000259" key="2">
    <source>
        <dbReference type="Pfam" id="PF07596"/>
    </source>
</evidence>
<organism evidence="3 4">
    <name type="scientific">Blastopirellula marina</name>
    <dbReference type="NCBI Taxonomy" id="124"/>
    <lineage>
        <taxon>Bacteria</taxon>
        <taxon>Pseudomonadati</taxon>
        <taxon>Planctomycetota</taxon>
        <taxon>Planctomycetia</taxon>
        <taxon>Pirellulales</taxon>
        <taxon>Pirellulaceae</taxon>
        <taxon>Blastopirellula</taxon>
    </lineage>
</organism>
<dbReference type="Gene3D" id="3.30.700.10">
    <property type="entry name" value="Glycoprotein, Type 4 Pilin"/>
    <property type="match status" value="1"/>
</dbReference>
<dbReference type="InterPro" id="IPR027558">
    <property type="entry name" value="Pre_pil_HX9DG_C"/>
</dbReference>
<dbReference type="PROSITE" id="PS00409">
    <property type="entry name" value="PROKAR_NTER_METHYL"/>
    <property type="match status" value="1"/>
</dbReference>
<evidence type="ECO:0000313" key="4">
    <source>
        <dbReference type="Proteomes" id="UP000237819"/>
    </source>
</evidence>
<evidence type="ECO:0000313" key="3">
    <source>
        <dbReference type="EMBL" id="PQO46264.1"/>
    </source>
</evidence>
<accession>A0A2S8GQG9</accession>
<name>A0A2S8GQG9_9BACT</name>
<feature type="domain" description="DUF1559" evidence="2">
    <location>
        <begin position="67"/>
        <end position="353"/>
    </location>
</feature>